<evidence type="ECO:0000256" key="1">
    <source>
        <dbReference type="SAM" id="MobiDB-lite"/>
    </source>
</evidence>
<accession>A0A6J4LSX6</accession>
<reference evidence="2" key="1">
    <citation type="submission" date="2020-02" db="EMBL/GenBank/DDBJ databases">
        <authorList>
            <person name="Meier V. D."/>
        </authorList>
    </citation>
    <scope>NUCLEOTIDE SEQUENCE</scope>
    <source>
        <strain evidence="2">AVDCRST_MAG36</strain>
    </source>
</reference>
<feature type="compositionally biased region" description="Basic and acidic residues" evidence="1">
    <location>
        <begin position="33"/>
        <end position="42"/>
    </location>
</feature>
<gene>
    <name evidence="2" type="ORF">AVDCRST_MAG36-1378</name>
</gene>
<name>A0A6J4LSX6_9ACTN</name>
<feature type="non-terminal residue" evidence="2">
    <location>
        <position position="128"/>
    </location>
</feature>
<organism evidence="2">
    <name type="scientific">uncultured Nocardioidaceae bacterium</name>
    <dbReference type="NCBI Taxonomy" id="253824"/>
    <lineage>
        <taxon>Bacteria</taxon>
        <taxon>Bacillati</taxon>
        <taxon>Actinomycetota</taxon>
        <taxon>Actinomycetes</taxon>
        <taxon>Propionibacteriales</taxon>
        <taxon>Nocardioidaceae</taxon>
        <taxon>environmental samples</taxon>
    </lineage>
</organism>
<protein>
    <submittedName>
        <fullName evidence="2">Uncharacterized protein</fullName>
    </submittedName>
</protein>
<proteinExistence type="predicted"/>
<evidence type="ECO:0000313" key="2">
    <source>
        <dbReference type="EMBL" id="CAA9340548.1"/>
    </source>
</evidence>
<feature type="non-terminal residue" evidence="2">
    <location>
        <position position="1"/>
    </location>
</feature>
<feature type="compositionally biased region" description="Basic residues" evidence="1">
    <location>
        <begin position="105"/>
        <end position="117"/>
    </location>
</feature>
<dbReference type="EMBL" id="CADCUH010000088">
    <property type="protein sequence ID" value="CAA9340548.1"/>
    <property type="molecule type" value="Genomic_DNA"/>
</dbReference>
<feature type="region of interest" description="Disordered" evidence="1">
    <location>
        <begin position="1"/>
        <end position="128"/>
    </location>
</feature>
<feature type="compositionally biased region" description="Basic residues" evidence="1">
    <location>
        <begin position="69"/>
        <end position="98"/>
    </location>
</feature>
<sequence length="128" mass="13489">GITDGGAAPRAPVALEHQPVGEHGHPGGAPAPARDRRGRLLPDRAGAGPATGLAARHAAHGDAAAARRCPGHRGRAVRRHRRAHRGLARSAPHRRHRAGTQPQRRGPHRPPGRHPRHVQPSLRAAGLV</sequence>
<dbReference type="AlphaFoldDB" id="A0A6J4LSX6"/>